<keyword evidence="1" id="KW-0472">Membrane</keyword>
<evidence type="ECO:0000313" key="2">
    <source>
        <dbReference type="EMBL" id="GAA0319279.1"/>
    </source>
</evidence>
<evidence type="ECO:0000313" key="3">
    <source>
        <dbReference type="Proteomes" id="UP001501787"/>
    </source>
</evidence>
<organism evidence="2 3">
    <name type="scientific">Psychrobacter aestuarii</name>
    <dbReference type="NCBI Taxonomy" id="556327"/>
    <lineage>
        <taxon>Bacteria</taxon>
        <taxon>Pseudomonadati</taxon>
        <taxon>Pseudomonadota</taxon>
        <taxon>Gammaproteobacteria</taxon>
        <taxon>Moraxellales</taxon>
        <taxon>Moraxellaceae</taxon>
        <taxon>Psychrobacter</taxon>
    </lineage>
</organism>
<proteinExistence type="predicted"/>
<feature type="transmembrane region" description="Helical" evidence="1">
    <location>
        <begin position="75"/>
        <end position="93"/>
    </location>
</feature>
<reference evidence="2 3" key="1">
    <citation type="journal article" date="2019" name="Int. J. Syst. Evol. Microbiol.">
        <title>The Global Catalogue of Microorganisms (GCM) 10K type strain sequencing project: providing services to taxonomists for standard genome sequencing and annotation.</title>
        <authorList>
            <consortium name="The Broad Institute Genomics Platform"/>
            <consortium name="The Broad Institute Genome Sequencing Center for Infectious Disease"/>
            <person name="Wu L."/>
            <person name="Ma J."/>
        </authorList>
    </citation>
    <scope>NUCLEOTIDE SEQUENCE [LARGE SCALE GENOMIC DNA]</scope>
    <source>
        <strain evidence="2 3">JCM 16343</strain>
    </source>
</reference>
<comment type="caution">
    <text evidence="2">The sequence shown here is derived from an EMBL/GenBank/DDBJ whole genome shotgun (WGS) entry which is preliminary data.</text>
</comment>
<sequence>MIVNKKFLLIISTIIVNVSIFVFVVVFVDTTYCKPAWWLIILGFSVQGVCAFLLLEGGLLPKKETSHLQLSREGAVLILLGSFFLVYGGSLGIDETGRINDCPNNWIRYMYE</sequence>
<dbReference type="EMBL" id="BAAAFR010000005">
    <property type="protein sequence ID" value="GAA0319279.1"/>
    <property type="molecule type" value="Genomic_DNA"/>
</dbReference>
<keyword evidence="1" id="KW-0812">Transmembrane</keyword>
<keyword evidence="1" id="KW-1133">Transmembrane helix</keyword>
<feature type="transmembrane region" description="Helical" evidence="1">
    <location>
        <begin position="7"/>
        <end position="30"/>
    </location>
</feature>
<gene>
    <name evidence="2" type="ORF">GCM10009129_16140</name>
</gene>
<keyword evidence="3" id="KW-1185">Reference proteome</keyword>
<name>A0ABN0VWS8_9GAMM</name>
<protein>
    <submittedName>
        <fullName evidence="2">Uncharacterized protein</fullName>
    </submittedName>
</protein>
<evidence type="ECO:0000256" key="1">
    <source>
        <dbReference type="SAM" id="Phobius"/>
    </source>
</evidence>
<feature type="transmembrane region" description="Helical" evidence="1">
    <location>
        <begin position="36"/>
        <end position="55"/>
    </location>
</feature>
<dbReference type="Proteomes" id="UP001501787">
    <property type="component" value="Unassembled WGS sequence"/>
</dbReference>
<accession>A0ABN0VWS8</accession>